<dbReference type="Proteomes" id="UP000034034">
    <property type="component" value="Chromosome"/>
</dbReference>
<feature type="compositionally biased region" description="Polar residues" evidence="1">
    <location>
        <begin position="329"/>
        <end position="346"/>
    </location>
</feature>
<dbReference type="GO" id="GO:0016740">
    <property type="term" value="F:transferase activity"/>
    <property type="evidence" value="ECO:0007669"/>
    <property type="project" value="UniProtKB-KW"/>
</dbReference>
<sequence length="346" mass="36507">MEEKVRRWVRADFGVGLVSLEDVAGGADENARLWRGRTQEGAAYAVKLSGGGSAAGPRVAGLLAAEEVPGVPGPLPARRGGWWSVRTGRRLSVVPWIDGTPALEGPMGAGHWRAFGRLLARVHAAPVPPGMPPAQSHRPMADAVRALERWLLPASGAAPAPAGDPLVRGLADAWREGSGRLAALVARAGALRPAATDRAAPGVICHADPHLGNVLLGDGDRVWLIDWDDAVCAAPEQDLLFVLGGVLPFAQVTDEQRTWFFEGYGPADLDADRLTYYRCVRALEDVAVPAAQVLDREGLPEGERAKALEIVRSVLSPTGLLDQALASPGQVSYRPSQGAENPSRSG</sequence>
<evidence type="ECO:0000313" key="3">
    <source>
        <dbReference type="EMBL" id="AKG43701.1"/>
    </source>
</evidence>
<evidence type="ECO:0000259" key="2">
    <source>
        <dbReference type="Pfam" id="PF01636"/>
    </source>
</evidence>
<dbReference type="Gene3D" id="1.10.510.10">
    <property type="entry name" value="Transferase(Phosphotransferase) domain 1"/>
    <property type="match status" value="1"/>
</dbReference>
<proteinExistence type="predicted"/>
<name>A0A0F7CNY1_9ACTN</name>
<evidence type="ECO:0000313" key="4">
    <source>
        <dbReference type="Proteomes" id="UP000034034"/>
    </source>
</evidence>
<dbReference type="Gene3D" id="3.30.200.20">
    <property type="entry name" value="Phosphorylase Kinase, domain 1"/>
    <property type="match status" value="1"/>
</dbReference>
<dbReference type="EMBL" id="CP009922">
    <property type="protein sequence ID" value="AKG43701.1"/>
    <property type="molecule type" value="Genomic_DNA"/>
</dbReference>
<accession>A0A0F7CNY1</accession>
<dbReference type="SUPFAM" id="SSF56112">
    <property type="entry name" value="Protein kinase-like (PK-like)"/>
    <property type="match status" value="1"/>
</dbReference>
<feature type="region of interest" description="Disordered" evidence="1">
    <location>
        <begin position="326"/>
        <end position="346"/>
    </location>
</feature>
<gene>
    <name evidence="3" type="ORF">SXIM_23170</name>
</gene>
<dbReference type="RefSeq" id="WP_046723825.1">
    <property type="nucleotide sequence ID" value="NZ_CP009922.3"/>
</dbReference>
<keyword evidence="4" id="KW-1185">Reference proteome</keyword>
<dbReference type="Gene3D" id="1.20.58.840">
    <property type="match status" value="1"/>
</dbReference>
<dbReference type="Pfam" id="PF01636">
    <property type="entry name" value="APH"/>
    <property type="match status" value="1"/>
</dbReference>
<dbReference type="STRING" id="408015.SXIM_23170"/>
<dbReference type="HOGENOM" id="CLU_068889_0_0_11"/>
<dbReference type="InterPro" id="IPR002575">
    <property type="entry name" value="Aminoglycoside_PTrfase"/>
</dbReference>
<protein>
    <submittedName>
        <fullName evidence="3">Aminoglycoside phosphotransferase</fullName>
    </submittedName>
</protein>
<reference evidence="3" key="1">
    <citation type="submission" date="2019-08" db="EMBL/GenBank/DDBJ databases">
        <title>Complete genome sequence of a mangrove-derived Streptomyces xiamenensis.</title>
        <authorList>
            <person name="Xu J."/>
        </authorList>
    </citation>
    <scope>NUCLEOTIDE SEQUENCE</scope>
    <source>
        <strain evidence="3">318</strain>
    </source>
</reference>
<dbReference type="InterPro" id="IPR011009">
    <property type="entry name" value="Kinase-like_dom_sf"/>
</dbReference>
<dbReference type="PATRIC" id="fig|408015.6.peg.2352"/>
<evidence type="ECO:0000256" key="1">
    <source>
        <dbReference type="SAM" id="MobiDB-lite"/>
    </source>
</evidence>
<dbReference type="AlphaFoldDB" id="A0A0F7CNY1"/>
<organism evidence="3 4">
    <name type="scientific">Streptomyces xiamenensis</name>
    <dbReference type="NCBI Taxonomy" id="408015"/>
    <lineage>
        <taxon>Bacteria</taxon>
        <taxon>Bacillati</taxon>
        <taxon>Actinomycetota</taxon>
        <taxon>Actinomycetes</taxon>
        <taxon>Kitasatosporales</taxon>
        <taxon>Streptomycetaceae</taxon>
        <taxon>Streptomyces</taxon>
    </lineage>
</organism>
<dbReference type="KEGG" id="sxi:SXIM_23170"/>
<feature type="domain" description="Aminoglycoside phosphotransferase" evidence="2">
    <location>
        <begin position="58"/>
        <end position="268"/>
    </location>
</feature>